<dbReference type="KEGG" id="nta:107791096"/>
<evidence type="ECO:0000313" key="1">
    <source>
        <dbReference type="RefSeq" id="XP_016468578.1"/>
    </source>
</evidence>
<protein>
    <submittedName>
        <fullName evidence="1">Uncharacterized protein</fullName>
    </submittedName>
</protein>
<dbReference type="RefSeq" id="XP_016468578.1">
    <property type="nucleotide sequence ID" value="XM_016613092.1"/>
</dbReference>
<name>A0A1S3ZW83_TOBAC</name>
<dbReference type="OrthoDB" id="1305270at2759"/>
<dbReference type="AlphaFoldDB" id="A0A1S3ZW83"/>
<reference evidence="1" key="1">
    <citation type="submission" date="2025-08" db="UniProtKB">
        <authorList>
            <consortium name="RefSeq"/>
        </authorList>
    </citation>
    <scope>IDENTIFICATION</scope>
</reference>
<accession>A0A1S3ZW83</accession>
<gene>
    <name evidence="1" type="primary">LOC107791096</name>
</gene>
<sequence length="321" mass="36549">MISKILASRLQKVMSFIIGKAQAGFIPGRKFADNIILAHELVMEEIGFPDMFIKWIMECIKTVNYTILANLGKSSVYFGRVKQDVKEQILAHLGFEQGSLPFKYLGIPLSIKKIALIQWQTLIEKITAKISSWTAKKLYYGGRVQLVQSVIFGIQAYWAQLFILPAKVLKMIEALCRSYIWSGTNTITRKALVAWEKICTPKSAGGHNLINLLLWNKAAIAKICWDLAHKQEKLWIRWINAYYIKQQQLQHMPIPYQASWMGTVISAIDSALRRKDSATDSVTGSARCMPRCSLRTGELFEGFLDPEKAFRTLNWANKKSK</sequence>
<dbReference type="PANTHER" id="PTHR33116:SF66">
    <property type="entry name" value="REVERSE TRANSCRIPTASE ZINC-BINDING DOMAIN-CONTAINING PROTEIN"/>
    <property type="match status" value="1"/>
</dbReference>
<organism evidence="1">
    <name type="scientific">Nicotiana tabacum</name>
    <name type="common">Common tobacco</name>
    <dbReference type="NCBI Taxonomy" id="4097"/>
    <lineage>
        <taxon>Eukaryota</taxon>
        <taxon>Viridiplantae</taxon>
        <taxon>Streptophyta</taxon>
        <taxon>Embryophyta</taxon>
        <taxon>Tracheophyta</taxon>
        <taxon>Spermatophyta</taxon>
        <taxon>Magnoliopsida</taxon>
        <taxon>eudicotyledons</taxon>
        <taxon>Gunneridae</taxon>
        <taxon>Pentapetalae</taxon>
        <taxon>asterids</taxon>
        <taxon>lamiids</taxon>
        <taxon>Solanales</taxon>
        <taxon>Solanaceae</taxon>
        <taxon>Nicotianoideae</taxon>
        <taxon>Nicotianeae</taxon>
        <taxon>Nicotiana</taxon>
    </lineage>
</organism>
<dbReference type="PANTHER" id="PTHR33116">
    <property type="entry name" value="REVERSE TRANSCRIPTASE ZINC-BINDING DOMAIN-CONTAINING PROTEIN-RELATED-RELATED"/>
    <property type="match status" value="1"/>
</dbReference>
<proteinExistence type="predicted"/>
<dbReference type="PaxDb" id="4097-A0A1S3ZW83"/>